<comment type="caution">
    <text evidence="2">The sequence shown here is derived from an EMBL/GenBank/DDBJ whole genome shotgun (WGS) entry which is preliminary data.</text>
</comment>
<feature type="domain" description="Knr4/Smi1-like" evidence="1">
    <location>
        <begin position="19"/>
        <end position="141"/>
    </location>
</feature>
<evidence type="ECO:0000313" key="2">
    <source>
        <dbReference type="EMBL" id="MFD2523049.1"/>
    </source>
</evidence>
<dbReference type="SMART" id="SM00860">
    <property type="entry name" value="SMI1_KNR4"/>
    <property type="match status" value="1"/>
</dbReference>
<protein>
    <submittedName>
        <fullName evidence="2">SMI1/KNR4 family protein</fullName>
    </submittedName>
</protein>
<dbReference type="EMBL" id="JBHULC010000027">
    <property type="protein sequence ID" value="MFD2523049.1"/>
    <property type="molecule type" value="Genomic_DNA"/>
</dbReference>
<name>A0ABW5JAD8_9BACT</name>
<proteinExistence type="predicted"/>
<evidence type="ECO:0000259" key="1">
    <source>
        <dbReference type="SMART" id="SM00860"/>
    </source>
</evidence>
<accession>A0ABW5JAD8</accession>
<sequence length="148" mass="17082">MKYLNELPEWFIQDKDNIGCTKEEIEEMEEFYGFSFPEAYRELLSVMGKKSPYVCYLQGFCYWNYKFIKGYSKEVLAGYEEDFGSVSQYEDSFIIIGMSDESIVLIKNNEGENPPVYLFNANGPGSEIVKTHDFFSDYVKVLVPGGVD</sequence>
<gene>
    <name evidence="2" type="ORF">ACFSR2_19285</name>
</gene>
<keyword evidence="3" id="KW-1185">Reference proteome</keyword>
<evidence type="ECO:0000313" key="3">
    <source>
        <dbReference type="Proteomes" id="UP001597510"/>
    </source>
</evidence>
<dbReference type="RefSeq" id="WP_340240063.1">
    <property type="nucleotide sequence ID" value="NZ_JBBEWC010000018.1"/>
</dbReference>
<dbReference type="SUPFAM" id="SSF160631">
    <property type="entry name" value="SMI1/KNR4-like"/>
    <property type="match status" value="1"/>
</dbReference>
<organism evidence="2 3">
    <name type="scientific">Emticicia soli</name>
    <dbReference type="NCBI Taxonomy" id="2027878"/>
    <lineage>
        <taxon>Bacteria</taxon>
        <taxon>Pseudomonadati</taxon>
        <taxon>Bacteroidota</taxon>
        <taxon>Cytophagia</taxon>
        <taxon>Cytophagales</taxon>
        <taxon>Leadbetterellaceae</taxon>
        <taxon>Emticicia</taxon>
    </lineage>
</organism>
<dbReference type="InterPro" id="IPR018958">
    <property type="entry name" value="Knr4/Smi1-like_dom"/>
</dbReference>
<reference evidence="3" key="1">
    <citation type="journal article" date="2019" name="Int. J. Syst. Evol. Microbiol.">
        <title>The Global Catalogue of Microorganisms (GCM) 10K type strain sequencing project: providing services to taxonomists for standard genome sequencing and annotation.</title>
        <authorList>
            <consortium name="The Broad Institute Genomics Platform"/>
            <consortium name="The Broad Institute Genome Sequencing Center for Infectious Disease"/>
            <person name="Wu L."/>
            <person name="Ma J."/>
        </authorList>
    </citation>
    <scope>NUCLEOTIDE SEQUENCE [LARGE SCALE GENOMIC DNA]</scope>
    <source>
        <strain evidence="3">KCTC 52344</strain>
    </source>
</reference>
<dbReference type="Proteomes" id="UP001597510">
    <property type="component" value="Unassembled WGS sequence"/>
</dbReference>
<dbReference type="Pfam" id="PF09346">
    <property type="entry name" value="SMI1_KNR4"/>
    <property type="match status" value="1"/>
</dbReference>
<dbReference type="Gene3D" id="3.40.1580.10">
    <property type="entry name" value="SMI1/KNR4-like"/>
    <property type="match status" value="1"/>
</dbReference>
<dbReference type="InterPro" id="IPR037883">
    <property type="entry name" value="Knr4/Smi1-like_sf"/>
</dbReference>